<gene>
    <name evidence="1" type="ORF">OCBIM_22023169mg</name>
</gene>
<protein>
    <submittedName>
        <fullName evidence="1">Uncharacterized protein</fullName>
    </submittedName>
</protein>
<reference evidence="1" key="1">
    <citation type="submission" date="2015-07" db="EMBL/GenBank/DDBJ databases">
        <title>MeaNS - Measles Nucleotide Surveillance Program.</title>
        <authorList>
            <person name="Tran T."/>
            <person name="Druce J."/>
        </authorList>
    </citation>
    <scope>NUCLEOTIDE SEQUENCE</scope>
    <source>
        <strain evidence="1">UCB-OBI-ISO-001</strain>
        <tissue evidence="1">Gonad</tissue>
    </source>
</reference>
<dbReference type="AlphaFoldDB" id="A0A0L8H3Q6"/>
<evidence type="ECO:0000313" key="1">
    <source>
        <dbReference type="EMBL" id="KOF83837.1"/>
    </source>
</evidence>
<accession>A0A0L8H3Q6</accession>
<sequence>MGFVQCSRFHLHRTTKYHTWVVSKPSHSSSLSVSDRFSSITSSLSLRLSADIASVLPVMDVPSLPSPTLEHVLMFVRCELNTFDVRSFMLREFMLLTTLRLCGTLLDVLGFSVGSCLVWWDGKFSVLLLFIGTESKVVF</sequence>
<proteinExistence type="predicted"/>
<name>A0A0L8H3Q6_OCTBM</name>
<dbReference type="EMBL" id="KQ419366">
    <property type="protein sequence ID" value="KOF83837.1"/>
    <property type="molecule type" value="Genomic_DNA"/>
</dbReference>
<organism evidence="1">
    <name type="scientific">Octopus bimaculoides</name>
    <name type="common">California two-spotted octopus</name>
    <dbReference type="NCBI Taxonomy" id="37653"/>
    <lineage>
        <taxon>Eukaryota</taxon>
        <taxon>Metazoa</taxon>
        <taxon>Spiralia</taxon>
        <taxon>Lophotrochozoa</taxon>
        <taxon>Mollusca</taxon>
        <taxon>Cephalopoda</taxon>
        <taxon>Coleoidea</taxon>
        <taxon>Octopodiformes</taxon>
        <taxon>Octopoda</taxon>
        <taxon>Incirrata</taxon>
        <taxon>Octopodidae</taxon>
        <taxon>Octopus</taxon>
    </lineage>
</organism>